<dbReference type="InterPro" id="IPR000834">
    <property type="entry name" value="Peptidase_M14"/>
</dbReference>
<proteinExistence type="inferred from homology"/>
<keyword evidence="4" id="KW-0812">Transmembrane</keyword>
<dbReference type="SUPFAM" id="SSF53187">
    <property type="entry name" value="Zn-dependent exopeptidases"/>
    <property type="match status" value="1"/>
</dbReference>
<dbReference type="Gene3D" id="3.40.630.10">
    <property type="entry name" value="Zn peptidases"/>
    <property type="match status" value="1"/>
</dbReference>
<dbReference type="InterPro" id="IPR033810">
    <property type="entry name" value="Carboxypeptidase_T"/>
</dbReference>
<dbReference type="GO" id="GO:0004181">
    <property type="term" value="F:metallocarboxypeptidase activity"/>
    <property type="evidence" value="ECO:0007669"/>
    <property type="project" value="InterPro"/>
</dbReference>
<accession>A0A0P1AFE1</accession>
<dbReference type="Proteomes" id="UP000054928">
    <property type="component" value="Unassembled WGS sequence"/>
</dbReference>
<protein>
    <submittedName>
        <fullName evidence="6">Zinc carboxypeptidase</fullName>
    </submittedName>
</protein>
<dbReference type="AlphaFoldDB" id="A0A0P1AFE1"/>
<dbReference type="CDD" id="cd03859">
    <property type="entry name" value="M14_CPT"/>
    <property type="match status" value="1"/>
</dbReference>
<keyword evidence="7" id="KW-1185">Reference proteome</keyword>
<dbReference type="PANTHER" id="PTHR34876:SF4">
    <property type="entry name" value="1,4-BETA-D-GLUCAN CELLOBIOHYDROLASE C-RELATED"/>
    <property type="match status" value="1"/>
</dbReference>
<evidence type="ECO:0000313" key="6">
    <source>
        <dbReference type="EMBL" id="CEG39793.1"/>
    </source>
</evidence>
<dbReference type="SMART" id="SM00631">
    <property type="entry name" value="Zn_pept"/>
    <property type="match status" value="1"/>
</dbReference>
<dbReference type="PANTHER" id="PTHR34876">
    <property type="match status" value="1"/>
</dbReference>
<dbReference type="Pfam" id="PF01341">
    <property type="entry name" value="Glyco_hydro_6"/>
    <property type="match status" value="1"/>
</dbReference>
<evidence type="ECO:0000256" key="1">
    <source>
        <dbReference type="ARBA" id="ARBA00005988"/>
    </source>
</evidence>
<dbReference type="SUPFAM" id="SSF51989">
    <property type="entry name" value="Glycosyl hydrolases family 6, cellulases"/>
    <property type="match status" value="1"/>
</dbReference>
<organism evidence="6 7">
    <name type="scientific">Plasmopara halstedii</name>
    <name type="common">Downy mildew of sunflower</name>
    <dbReference type="NCBI Taxonomy" id="4781"/>
    <lineage>
        <taxon>Eukaryota</taxon>
        <taxon>Sar</taxon>
        <taxon>Stramenopiles</taxon>
        <taxon>Oomycota</taxon>
        <taxon>Peronosporomycetes</taxon>
        <taxon>Peronosporales</taxon>
        <taxon>Peronosporaceae</taxon>
        <taxon>Plasmopara</taxon>
    </lineage>
</organism>
<keyword evidence="4" id="KW-0472">Membrane</keyword>
<comment type="similarity">
    <text evidence="1 2">Belongs to the peptidase M14 family.</text>
</comment>
<dbReference type="GO" id="GO:0004553">
    <property type="term" value="F:hydrolase activity, hydrolyzing O-glycosyl compounds"/>
    <property type="evidence" value="ECO:0007669"/>
    <property type="project" value="InterPro"/>
</dbReference>
<dbReference type="EMBL" id="CCYD01000442">
    <property type="protein sequence ID" value="CEG39793.1"/>
    <property type="molecule type" value="Genomic_DNA"/>
</dbReference>
<name>A0A0P1AFE1_PLAHL</name>
<evidence type="ECO:0000256" key="4">
    <source>
        <dbReference type="SAM" id="Phobius"/>
    </source>
</evidence>
<dbReference type="Gene3D" id="3.20.20.40">
    <property type="entry name" value="1, 4-beta cellobiohydrolase"/>
    <property type="match status" value="1"/>
</dbReference>
<reference evidence="7" key="1">
    <citation type="submission" date="2014-09" db="EMBL/GenBank/DDBJ databases">
        <authorList>
            <person name="Sharma Rahul"/>
            <person name="Thines Marco"/>
        </authorList>
    </citation>
    <scope>NUCLEOTIDE SEQUENCE [LARGE SCALE GENOMIC DNA]</scope>
</reference>
<dbReference type="GO" id="GO:0030245">
    <property type="term" value="P:cellulose catabolic process"/>
    <property type="evidence" value="ECO:0007669"/>
    <property type="project" value="InterPro"/>
</dbReference>
<dbReference type="InterPro" id="IPR036434">
    <property type="entry name" value="Beta_cellobiohydrolase_sf"/>
</dbReference>
<dbReference type="GO" id="GO:0006508">
    <property type="term" value="P:proteolysis"/>
    <property type="evidence" value="ECO:0007669"/>
    <property type="project" value="InterPro"/>
</dbReference>
<keyword evidence="6" id="KW-0378">Hydrolase</keyword>
<evidence type="ECO:0000256" key="3">
    <source>
        <dbReference type="SAM" id="MobiDB-lite"/>
    </source>
</evidence>
<dbReference type="RefSeq" id="XP_024576162.1">
    <property type="nucleotide sequence ID" value="XM_024725379.1"/>
</dbReference>
<feature type="active site" description="Proton donor/acceptor" evidence="2">
    <location>
        <position position="499"/>
    </location>
</feature>
<dbReference type="GeneID" id="36405083"/>
<evidence type="ECO:0000256" key="2">
    <source>
        <dbReference type="PROSITE-ProRule" id="PRU01379"/>
    </source>
</evidence>
<keyword evidence="6" id="KW-0121">Carboxypeptidase</keyword>
<feature type="domain" description="Peptidase M14" evidence="5">
    <location>
        <begin position="225"/>
        <end position="537"/>
    </location>
</feature>
<evidence type="ECO:0000259" key="5">
    <source>
        <dbReference type="PROSITE" id="PS52035"/>
    </source>
</evidence>
<evidence type="ECO:0000313" key="7">
    <source>
        <dbReference type="Proteomes" id="UP000054928"/>
    </source>
</evidence>
<dbReference type="InterPro" id="IPR016288">
    <property type="entry name" value="Beta_cellobiohydrolase"/>
</dbReference>
<feature type="transmembrane region" description="Helical" evidence="4">
    <location>
        <begin position="757"/>
        <end position="781"/>
    </location>
</feature>
<dbReference type="GO" id="GO:0008270">
    <property type="term" value="F:zinc ion binding"/>
    <property type="evidence" value="ECO:0007669"/>
    <property type="project" value="InterPro"/>
</dbReference>
<feature type="region of interest" description="Disordered" evidence="3">
    <location>
        <begin position="1197"/>
        <end position="1222"/>
    </location>
</feature>
<sequence length="1222" mass="134010">MTLTIHRARECEYVRIWAANATSTTSLSSLQQQDHATWMISDASAAFITNGVLELQNTSLRIAFPLETSATLHRFSMRTRIPQNGQTMIKAQLHGRTLAIGSIPQETASNEVFIGSSVGQTVAVQLPCITNVADAFLDVEFVWHDEWVRWFVNGAMLLEEFMPQDKEQNDKKVIMEFHVEANLSVELIELSSANATDPFCAPRYSTSSNCRTHESLTPRLGSISGSLSVEEVDAFIDQVAATFPQISRIENLGRSVEGRPLRALCLGACDAQDERKIPQALYTGMHHAREPLSTMSMVYTIDILILDYRNGDLAALELLTSRQLWFILIVNPDGYAHNVMGRVWENSEIGQRKSGAPTCDKSPKDAGVDLNRNYDICFARDKKGSSNEPCGDDYSGAKAFSEPETQAVRDLVERNTSDFSVALNYHSYGKYMNLPFACQAKGEPSAPNNTVFVALAREMAHYNGFAYGQSWKESNLYTVNGDASDWMWQAHGIFAISPEVGPEFDIAGEIGFWPPIDEVPHISSALHYSNFYIARMAGPVYLLDVKKVELRTVDGDGATSSFVYVDVVISNFGLRSETAEVLGSVFINGTSSSDPIHLHLKANPVGSEAMTEEKHTIKVPYAKINFHQPASEIKELYLVVRDVLSCQLFRVAVHFPTSISQSNQTSFQSWTPLPLPRCGTCELFGRADEDASMRNRSPVCLDVRDVTKLELLHTHIVTAVVISGIKDDNLTSNHPYPTASEHQGSTLSSYLPSSLSWLDLVAIASLLTLILVVVVVLVLRWQRRLGKNRMRAKPALGALKKRTNNVRYSRVDDDAASSPAATMSATRQTRDEKKIDLKAVDADLITIIAQLCGKYASANFDQVEHVNVEKVGRGHKSKKLVVWHSQGDQKILARSELARSVSLNFSKPMGTVTHFATLLIASLSVSWSVTIAQLSPITCQPALSSSYLDAVAANPNLKDQIQLVAKHQVAQWYTDRVADYATLAKTVVLPKCDTKNASPPTVIVYGLPQKDCAGGYSTAGSNANTDDYRVFLQHLADATGDQHVIYILEPDAIGLLADAGCGNDKNYAANLGVAINTLSQNINAEMYLDVGYWTLANDEQAAAVAKIVSAVDPGSICKGIALNTANYRSTAEMVATCERFVNASDRNYKCIVDTSRNYVTVSKEWCNSKWAGIGEFPTNTTGSDVVSHFIWAKPAGESDGECTGQSDDALRGPKAGARNDTN</sequence>
<keyword evidence="4" id="KW-1133">Transmembrane helix</keyword>
<dbReference type="Pfam" id="PF00246">
    <property type="entry name" value="Peptidase_M14"/>
    <property type="match status" value="1"/>
</dbReference>
<dbReference type="PROSITE" id="PS52035">
    <property type="entry name" value="PEPTIDASE_M14"/>
    <property type="match status" value="1"/>
</dbReference>
<dbReference type="OrthoDB" id="3626597at2759"/>
<dbReference type="STRING" id="4781.A0A0P1AFE1"/>
<feature type="transmembrane region" description="Helical" evidence="4">
    <location>
        <begin position="915"/>
        <end position="934"/>
    </location>
</feature>
<dbReference type="PRINTS" id="PR00733">
    <property type="entry name" value="GLHYDRLASE6"/>
</dbReference>
<keyword evidence="6" id="KW-0645">Protease</keyword>